<dbReference type="PROSITE" id="PS50103">
    <property type="entry name" value="ZF_C3H1"/>
    <property type="match status" value="1"/>
</dbReference>
<name>A0AAN8EKG1_9EURO</name>
<evidence type="ECO:0000256" key="2">
    <source>
        <dbReference type="SAM" id="MobiDB-lite"/>
    </source>
</evidence>
<feature type="compositionally biased region" description="Polar residues" evidence="2">
    <location>
        <begin position="245"/>
        <end position="256"/>
    </location>
</feature>
<keyword evidence="1" id="KW-0479">Metal-binding</keyword>
<protein>
    <recommendedName>
        <fullName evidence="3">C3H1-type domain-containing protein</fullName>
    </recommendedName>
</protein>
<dbReference type="InterPro" id="IPR000571">
    <property type="entry name" value="Znf_CCCH"/>
</dbReference>
<feature type="compositionally biased region" description="Basic and acidic residues" evidence="2">
    <location>
        <begin position="470"/>
        <end position="484"/>
    </location>
</feature>
<feature type="region of interest" description="Disordered" evidence="2">
    <location>
        <begin position="78"/>
        <end position="161"/>
    </location>
</feature>
<evidence type="ECO:0000259" key="3">
    <source>
        <dbReference type="PROSITE" id="PS50103"/>
    </source>
</evidence>
<comment type="caution">
    <text evidence="4">The sequence shown here is derived from an EMBL/GenBank/DDBJ whole genome shotgun (WGS) entry which is preliminary data.</text>
</comment>
<evidence type="ECO:0000313" key="5">
    <source>
        <dbReference type="Proteomes" id="UP001316803"/>
    </source>
</evidence>
<keyword evidence="1" id="KW-0863">Zinc-finger</keyword>
<keyword evidence="1" id="KW-0862">Zinc</keyword>
<feature type="region of interest" description="Disordered" evidence="2">
    <location>
        <begin position="245"/>
        <end position="293"/>
    </location>
</feature>
<feature type="compositionally biased region" description="Basic and acidic residues" evidence="2">
    <location>
        <begin position="509"/>
        <end position="518"/>
    </location>
</feature>
<accession>A0AAN8EKG1</accession>
<feature type="compositionally biased region" description="Basic residues" evidence="2">
    <location>
        <begin position="492"/>
        <end position="503"/>
    </location>
</feature>
<keyword evidence="5" id="KW-1185">Reference proteome</keyword>
<reference evidence="4 5" key="1">
    <citation type="submission" date="2022-12" db="EMBL/GenBank/DDBJ databases">
        <title>Genomic features and morphological characterization of a novel Knufia sp. strain isolated from spacecraft assembly facility.</title>
        <authorList>
            <person name="Teixeira M."/>
            <person name="Chander A.M."/>
            <person name="Stajich J.E."/>
            <person name="Venkateswaran K."/>
        </authorList>
    </citation>
    <scope>NUCLEOTIDE SEQUENCE [LARGE SCALE GENOMIC DNA]</scope>
    <source>
        <strain evidence="4 5">FJI-L2-BK-P2</strain>
    </source>
</reference>
<organism evidence="4 5">
    <name type="scientific">Knufia fluminis</name>
    <dbReference type="NCBI Taxonomy" id="191047"/>
    <lineage>
        <taxon>Eukaryota</taxon>
        <taxon>Fungi</taxon>
        <taxon>Dikarya</taxon>
        <taxon>Ascomycota</taxon>
        <taxon>Pezizomycotina</taxon>
        <taxon>Eurotiomycetes</taxon>
        <taxon>Chaetothyriomycetidae</taxon>
        <taxon>Chaetothyriales</taxon>
        <taxon>Trichomeriaceae</taxon>
        <taxon>Knufia</taxon>
    </lineage>
</organism>
<evidence type="ECO:0000313" key="4">
    <source>
        <dbReference type="EMBL" id="KAK5952842.1"/>
    </source>
</evidence>
<dbReference type="Proteomes" id="UP001316803">
    <property type="component" value="Unassembled WGS sequence"/>
</dbReference>
<sequence length="518" mass="56006">MGEVLKPQFYVLRPNNVAIPLIAMDELPHNIRIEGVPRVLTMEDVMEMKGVGKAESRHQTYHVLDLNKATAQPAPIRTHDLSFRPPTPSPSASGSDINIPASRPASDKIFPGPKKFYGIEEQKPDSDDETNISNHRVETPSAAELSSKVSEAFGKPDPLPSWKKVSEAGTRLPLPGKKVYCSHWMSTGECDYAQQGCLYKHEMPTDNLELLNALGFQDIPKWYREKFCIGKLTAVPGSGAHIRGASQSSLMQSNWRSGPGPAVPTRGSRGPTSAPMSRSTSHPIRTHPPRRANGNAVVRPSSVTHPKALLVNDLLSSTPPSPSIKPTNSLLNSKFAPLAPYSMTTPTPTRSGSDADISISSTLAQTGSPSSTSVDIATPNGTSGRVAHAATSKWKSFANNSGLNDSASEYMTSHSRRSSHVSDYEAELERENKKRDMAEAAEYAEVLARHKSQEEQAGLARMQDHAVASAKEKLREPISGDYEKMSPLAAHGHGRKKSGRSKKGTMGGRKIDGTEIAA</sequence>
<proteinExistence type="predicted"/>
<feature type="zinc finger region" description="C3H1-type" evidence="1">
    <location>
        <begin position="175"/>
        <end position="204"/>
    </location>
</feature>
<dbReference type="AlphaFoldDB" id="A0AAN8EKG1"/>
<gene>
    <name evidence="4" type="ORF">OHC33_005961</name>
</gene>
<dbReference type="GO" id="GO:0008270">
    <property type="term" value="F:zinc ion binding"/>
    <property type="evidence" value="ECO:0007669"/>
    <property type="project" value="UniProtKB-KW"/>
</dbReference>
<feature type="compositionally biased region" description="Polar residues" evidence="2">
    <location>
        <begin position="270"/>
        <end position="283"/>
    </location>
</feature>
<feature type="region of interest" description="Disordered" evidence="2">
    <location>
        <begin position="464"/>
        <end position="518"/>
    </location>
</feature>
<dbReference type="EMBL" id="JAKLMC020000013">
    <property type="protein sequence ID" value="KAK5952842.1"/>
    <property type="molecule type" value="Genomic_DNA"/>
</dbReference>
<evidence type="ECO:0000256" key="1">
    <source>
        <dbReference type="PROSITE-ProRule" id="PRU00723"/>
    </source>
</evidence>
<feature type="domain" description="C3H1-type" evidence="3">
    <location>
        <begin position="175"/>
        <end position="204"/>
    </location>
</feature>